<organism evidence="2 3">
    <name type="scientific">Haloglomus irregulare</name>
    <dbReference type="NCBI Taxonomy" id="2234134"/>
    <lineage>
        <taxon>Archaea</taxon>
        <taxon>Methanobacteriati</taxon>
        <taxon>Methanobacteriota</taxon>
        <taxon>Stenosarchaea group</taxon>
        <taxon>Halobacteria</taxon>
        <taxon>Halobacteriales</taxon>
        <taxon>Natronomonadaceae</taxon>
        <taxon>Haloglomus</taxon>
    </lineage>
</organism>
<dbReference type="Proteomes" id="UP000319894">
    <property type="component" value="Unassembled WGS sequence"/>
</dbReference>
<dbReference type="EMBL" id="QMDX01000004">
    <property type="protein sequence ID" value="TSD14335.1"/>
    <property type="molecule type" value="Genomic_DNA"/>
</dbReference>
<evidence type="ECO:0000313" key="3">
    <source>
        <dbReference type="Proteomes" id="UP000319894"/>
    </source>
</evidence>
<reference evidence="2 3" key="1">
    <citation type="submission" date="2018-06" db="EMBL/GenBank/DDBJ databases">
        <title>Natronomonas sp. F16-60 a new haloarchaeon isolated from a solar saltern of Isla Cristina, Huelva, Spain.</title>
        <authorList>
            <person name="Duran-Viseras A."/>
            <person name="Sanchez-Porro C."/>
            <person name="Ventosa A."/>
        </authorList>
    </citation>
    <scope>NUCLEOTIDE SEQUENCE [LARGE SCALE GENOMIC DNA]</scope>
    <source>
        <strain evidence="2 3">F16-60</strain>
    </source>
</reference>
<feature type="region of interest" description="Disordered" evidence="1">
    <location>
        <begin position="1"/>
        <end position="81"/>
    </location>
</feature>
<dbReference type="InParanoid" id="A0A554NAE9"/>
<evidence type="ECO:0000256" key="1">
    <source>
        <dbReference type="SAM" id="MobiDB-lite"/>
    </source>
</evidence>
<sequence length="81" mass="8508">MSIDSTAVRDGSRTAVASARESGPIRTVSEDWPAPTNWPLASPATSTSLSAVANRTLAPAGKSNRSRPFERPTTDPTVRNG</sequence>
<evidence type="ECO:0000313" key="2">
    <source>
        <dbReference type="EMBL" id="TSD14335.1"/>
    </source>
</evidence>
<protein>
    <submittedName>
        <fullName evidence="2">Uncharacterized protein</fullName>
    </submittedName>
</protein>
<accession>A0A554NAE9</accession>
<dbReference type="RefSeq" id="WP_144261782.1">
    <property type="nucleotide sequence ID" value="NZ_QMDX01000004.1"/>
</dbReference>
<dbReference type="AlphaFoldDB" id="A0A554NAE9"/>
<comment type="caution">
    <text evidence="2">The sequence shown here is derived from an EMBL/GenBank/DDBJ whole genome shotgun (WGS) entry which is preliminary data.</text>
</comment>
<proteinExistence type="predicted"/>
<gene>
    <name evidence="2" type="ORF">DP107_08795</name>
</gene>
<keyword evidence="3" id="KW-1185">Reference proteome</keyword>
<name>A0A554NAE9_9EURY</name>
<feature type="compositionally biased region" description="Low complexity" evidence="1">
    <location>
        <begin position="39"/>
        <end position="53"/>
    </location>
</feature>